<comment type="caution">
    <text evidence="4">The sequence shown here is derived from an EMBL/GenBank/DDBJ whole genome shotgun (WGS) entry which is preliminary data.</text>
</comment>
<organism evidence="4 5">
    <name type="scientific">Streptomyces doudnae</name>
    <dbReference type="NCBI Taxonomy" id="3075536"/>
    <lineage>
        <taxon>Bacteria</taxon>
        <taxon>Bacillati</taxon>
        <taxon>Actinomycetota</taxon>
        <taxon>Actinomycetes</taxon>
        <taxon>Kitasatosporales</taxon>
        <taxon>Streptomycetaceae</taxon>
        <taxon>Streptomyces</taxon>
    </lineage>
</organism>
<sequence>MILGIDHVGLATADPRAAGAQLAALGLTRTDRGVADGYLVACEFWGLPGDPGGTEIELVSPAGPGSAVDGRLAEQGPGLYHLALTVDDLAQETRVLRDRGLLALDAAPCRGARPGMTVAFMYLPEPAELLLELVHYAPTAARRPPGPRRTRTRPEKGSTPWTS</sequence>
<reference evidence="5" key="1">
    <citation type="submission" date="2023-07" db="EMBL/GenBank/DDBJ databases">
        <title>30 novel species of actinomycetes from the DSMZ collection.</title>
        <authorList>
            <person name="Nouioui I."/>
        </authorList>
    </citation>
    <scope>NUCLEOTIDE SEQUENCE [LARGE SCALE GENOMIC DNA]</scope>
    <source>
        <strain evidence="5">DSM 41981</strain>
    </source>
</reference>
<protein>
    <submittedName>
        <fullName evidence="4">VOC family protein</fullName>
    </submittedName>
</protein>
<evidence type="ECO:0000259" key="3">
    <source>
        <dbReference type="PROSITE" id="PS51819"/>
    </source>
</evidence>
<dbReference type="Proteomes" id="UP001183535">
    <property type="component" value="Unassembled WGS sequence"/>
</dbReference>
<dbReference type="GO" id="GO:0046872">
    <property type="term" value="F:metal ion binding"/>
    <property type="evidence" value="ECO:0007669"/>
    <property type="project" value="UniProtKB-KW"/>
</dbReference>
<proteinExistence type="predicted"/>
<dbReference type="InterPro" id="IPR051785">
    <property type="entry name" value="MMCE/EMCE_epimerase"/>
</dbReference>
<keyword evidence="1" id="KW-0479">Metal-binding</keyword>
<feature type="domain" description="VOC" evidence="3">
    <location>
        <begin position="4"/>
        <end position="136"/>
    </location>
</feature>
<evidence type="ECO:0000313" key="4">
    <source>
        <dbReference type="EMBL" id="MDT0436332.1"/>
    </source>
</evidence>
<accession>A0ABD5EPZ2</accession>
<keyword evidence="5" id="KW-1185">Reference proteome</keyword>
<dbReference type="SUPFAM" id="SSF54593">
    <property type="entry name" value="Glyoxalase/Bleomycin resistance protein/Dihydroxybiphenyl dioxygenase"/>
    <property type="match status" value="1"/>
</dbReference>
<dbReference type="PROSITE" id="PS51819">
    <property type="entry name" value="VOC"/>
    <property type="match status" value="1"/>
</dbReference>
<gene>
    <name evidence="4" type="ORF">RM877_16735</name>
</gene>
<evidence type="ECO:0000256" key="2">
    <source>
        <dbReference type="SAM" id="MobiDB-lite"/>
    </source>
</evidence>
<dbReference type="InterPro" id="IPR037523">
    <property type="entry name" value="VOC_core"/>
</dbReference>
<evidence type="ECO:0000256" key="1">
    <source>
        <dbReference type="ARBA" id="ARBA00022723"/>
    </source>
</evidence>
<dbReference type="AlphaFoldDB" id="A0ABD5EPZ2"/>
<dbReference type="InterPro" id="IPR029068">
    <property type="entry name" value="Glyas_Bleomycin-R_OHBP_Dase"/>
</dbReference>
<dbReference type="Pfam" id="PF13669">
    <property type="entry name" value="Glyoxalase_4"/>
    <property type="match status" value="1"/>
</dbReference>
<evidence type="ECO:0000313" key="5">
    <source>
        <dbReference type="Proteomes" id="UP001183535"/>
    </source>
</evidence>
<dbReference type="PANTHER" id="PTHR43048:SF3">
    <property type="entry name" value="METHYLMALONYL-COA EPIMERASE, MITOCHONDRIAL"/>
    <property type="match status" value="1"/>
</dbReference>
<dbReference type="Gene3D" id="3.10.180.10">
    <property type="entry name" value="2,3-Dihydroxybiphenyl 1,2-Dioxygenase, domain 1"/>
    <property type="match status" value="1"/>
</dbReference>
<dbReference type="RefSeq" id="WP_093829531.1">
    <property type="nucleotide sequence ID" value="NZ_JAVRES010000006.1"/>
</dbReference>
<dbReference type="PANTHER" id="PTHR43048">
    <property type="entry name" value="METHYLMALONYL-COA EPIMERASE"/>
    <property type="match status" value="1"/>
</dbReference>
<name>A0ABD5EPZ2_9ACTN</name>
<feature type="region of interest" description="Disordered" evidence="2">
    <location>
        <begin position="140"/>
        <end position="163"/>
    </location>
</feature>
<dbReference type="EMBL" id="JAVRES010000006">
    <property type="protein sequence ID" value="MDT0436332.1"/>
    <property type="molecule type" value="Genomic_DNA"/>
</dbReference>